<reference evidence="11" key="1">
    <citation type="submission" date="2019-08" db="EMBL/GenBank/DDBJ databases">
        <authorList>
            <person name="Kucharzyk K."/>
            <person name="Murdoch R.W."/>
            <person name="Higgins S."/>
            <person name="Loffler F."/>
        </authorList>
    </citation>
    <scope>NUCLEOTIDE SEQUENCE</scope>
</reference>
<dbReference type="SMART" id="SM01091">
    <property type="entry name" value="CorC_HlyC"/>
    <property type="match status" value="1"/>
</dbReference>
<dbReference type="PROSITE" id="PS51371">
    <property type="entry name" value="CBS"/>
    <property type="match status" value="1"/>
</dbReference>
<dbReference type="InterPro" id="IPR002550">
    <property type="entry name" value="CNNM"/>
</dbReference>
<proteinExistence type="predicted"/>
<dbReference type="Pfam" id="PF01595">
    <property type="entry name" value="CNNM"/>
    <property type="match status" value="1"/>
</dbReference>
<dbReference type="InterPro" id="IPR005170">
    <property type="entry name" value="Transptr-assoc_dom"/>
</dbReference>
<feature type="transmembrane region" description="Helical" evidence="8">
    <location>
        <begin position="65"/>
        <end position="87"/>
    </location>
</feature>
<dbReference type="EMBL" id="VSSQ01021859">
    <property type="protein sequence ID" value="MPM67730.1"/>
    <property type="molecule type" value="Genomic_DNA"/>
</dbReference>
<dbReference type="InterPro" id="IPR016169">
    <property type="entry name" value="FAD-bd_PCMH_sub2"/>
</dbReference>
<evidence type="ECO:0000259" key="9">
    <source>
        <dbReference type="PROSITE" id="PS51371"/>
    </source>
</evidence>
<dbReference type="SUPFAM" id="SSF54631">
    <property type="entry name" value="CBS-domain pair"/>
    <property type="match status" value="1"/>
</dbReference>
<dbReference type="PANTHER" id="PTHR43099:SF5">
    <property type="entry name" value="HLYC_CORC FAMILY TRANSPORTER"/>
    <property type="match status" value="1"/>
</dbReference>
<evidence type="ECO:0000256" key="3">
    <source>
        <dbReference type="ARBA" id="ARBA00022692"/>
    </source>
</evidence>
<comment type="caution">
    <text evidence="11">The sequence shown here is derived from an EMBL/GenBank/DDBJ whole genome shotgun (WGS) entry which is preliminary data.</text>
</comment>
<evidence type="ECO:0000256" key="7">
    <source>
        <dbReference type="ARBA" id="ARBA00023136"/>
    </source>
</evidence>
<dbReference type="InterPro" id="IPR000644">
    <property type="entry name" value="CBS_dom"/>
</dbReference>
<dbReference type="InterPro" id="IPR044751">
    <property type="entry name" value="Ion_transp-like_CBS"/>
</dbReference>
<dbReference type="InterPro" id="IPR051676">
    <property type="entry name" value="UPF0053_domain"/>
</dbReference>
<dbReference type="CDD" id="cd04590">
    <property type="entry name" value="CBS_pair_CorC_HlyC_assoc"/>
    <property type="match status" value="1"/>
</dbReference>
<dbReference type="Pfam" id="PF00571">
    <property type="entry name" value="CBS"/>
    <property type="match status" value="1"/>
</dbReference>
<evidence type="ECO:0000256" key="1">
    <source>
        <dbReference type="ARBA" id="ARBA00004651"/>
    </source>
</evidence>
<keyword evidence="5 8" id="KW-1133">Transmembrane helix</keyword>
<dbReference type="Gene3D" id="3.10.580.10">
    <property type="entry name" value="CBS-domain"/>
    <property type="match status" value="1"/>
</dbReference>
<dbReference type="Gene3D" id="3.30.465.10">
    <property type="match status" value="1"/>
</dbReference>
<evidence type="ECO:0000259" key="10">
    <source>
        <dbReference type="PROSITE" id="PS51846"/>
    </source>
</evidence>
<comment type="subcellular location">
    <subcellularLocation>
        <location evidence="1">Cell membrane</location>
        <topology evidence="1">Multi-pass membrane protein</topology>
    </subcellularLocation>
</comment>
<keyword evidence="3 8" id="KW-0812">Transmembrane</keyword>
<dbReference type="PANTHER" id="PTHR43099">
    <property type="entry name" value="UPF0053 PROTEIN YRKA"/>
    <property type="match status" value="1"/>
</dbReference>
<feature type="transmembrane region" description="Helical" evidence="8">
    <location>
        <begin position="33"/>
        <end position="53"/>
    </location>
</feature>
<dbReference type="GO" id="GO:0005886">
    <property type="term" value="C:plasma membrane"/>
    <property type="evidence" value="ECO:0007669"/>
    <property type="project" value="UniProtKB-SubCell"/>
</dbReference>
<dbReference type="InterPro" id="IPR036318">
    <property type="entry name" value="FAD-bd_PCMH-like_sf"/>
</dbReference>
<keyword evidence="6" id="KW-0129">CBS domain</keyword>
<evidence type="ECO:0000313" key="11">
    <source>
        <dbReference type="EMBL" id="MPM67730.1"/>
    </source>
</evidence>
<feature type="domain" description="CBS" evidence="9">
    <location>
        <begin position="214"/>
        <end position="271"/>
    </location>
</feature>
<gene>
    <name evidence="11" type="ORF">SDC9_114654</name>
</gene>
<dbReference type="AlphaFoldDB" id="A0A645BQM7"/>
<keyword evidence="7 8" id="KW-0472">Membrane</keyword>
<dbReference type="FunFam" id="3.10.580.10:FF:000002">
    <property type="entry name" value="Magnesium/cobalt efflux protein CorC"/>
    <property type="match status" value="1"/>
</dbReference>
<evidence type="ECO:0000256" key="6">
    <source>
        <dbReference type="ARBA" id="ARBA00023122"/>
    </source>
</evidence>
<evidence type="ECO:0000256" key="5">
    <source>
        <dbReference type="ARBA" id="ARBA00022989"/>
    </source>
</evidence>
<name>A0A645BQM7_9ZZZZ</name>
<protein>
    <submittedName>
        <fullName evidence="11">Uncharacterized protein</fullName>
    </submittedName>
</protein>
<evidence type="ECO:0000256" key="2">
    <source>
        <dbReference type="ARBA" id="ARBA00022475"/>
    </source>
</evidence>
<dbReference type="GO" id="GO:0050660">
    <property type="term" value="F:flavin adenine dinucleotide binding"/>
    <property type="evidence" value="ECO:0007669"/>
    <property type="project" value="InterPro"/>
</dbReference>
<sequence length="380" mass="43060">MGSAFAADNFADLLVKGLLHIGLRIDPGVLRSISVILITIILSYFTLVFGELVPKRIAMKNAEKLALGMSGLINFISKLFAPIVWLLTVSTNGVLRLFKIDPNEHDEKVTEEEIRMMIDEGSEKGTIDATEKTMIQNVFEFDDIPVEDIMTHRKDVCIIWLEDEVEKWYETIDQNKHTQYPICDGSVDNVIGTIDTKSYFRLADKSKESILTQAIKQPIYVPESVKSDVLFATMKKTRNHFAIVMDEYGGMSGIVTINDLLEQIVGDIDDEDEVEENESEIKHLDENTWEVSGETELDDLSQEIGVEFFEEDVDTLSGFILSNYGMIPEDGSTFELDILIPSLHVKVLDVKDHKIEKSIIFKKVEEEPEKTEKSAKQEKE</sequence>
<dbReference type="InterPro" id="IPR046342">
    <property type="entry name" value="CBS_dom_sf"/>
</dbReference>
<keyword evidence="4" id="KW-0677">Repeat</keyword>
<feature type="domain" description="CNNM transmembrane" evidence="10">
    <location>
        <begin position="1"/>
        <end position="131"/>
    </location>
</feature>
<organism evidence="11">
    <name type="scientific">bioreactor metagenome</name>
    <dbReference type="NCBI Taxonomy" id="1076179"/>
    <lineage>
        <taxon>unclassified sequences</taxon>
        <taxon>metagenomes</taxon>
        <taxon>ecological metagenomes</taxon>
    </lineage>
</organism>
<dbReference type="SUPFAM" id="SSF56176">
    <property type="entry name" value="FAD-binding/transporter-associated domain-like"/>
    <property type="match status" value="1"/>
</dbReference>
<dbReference type="PROSITE" id="PS51846">
    <property type="entry name" value="CNNM"/>
    <property type="match status" value="1"/>
</dbReference>
<evidence type="ECO:0000256" key="4">
    <source>
        <dbReference type="ARBA" id="ARBA00022737"/>
    </source>
</evidence>
<dbReference type="Pfam" id="PF03471">
    <property type="entry name" value="CorC_HlyC"/>
    <property type="match status" value="1"/>
</dbReference>
<keyword evidence="2" id="KW-1003">Cell membrane</keyword>
<accession>A0A645BQM7</accession>
<evidence type="ECO:0000256" key="8">
    <source>
        <dbReference type="SAM" id="Phobius"/>
    </source>
</evidence>